<dbReference type="PROSITE" id="PS50891">
    <property type="entry name" value="LOB"/>
    <property type="match status" value="1"/>
</dbReference>
<reference evidence="5" key="3">
    <citation type="submission" date="2019-07" db="EMBL/GenBank/DDBJ databases">
        <authorList>
            <person name="Seetharam A."/>
            <person name="Woodhouse M."/>
            <person name="Cannon E."/>
        </authorList>
    </citation>
    <scope>NUCLEOTIDE SEQUENCE [LARGE SCALE GENOMIC DNA]</scope>
    <source>
        <strain evidence="5">cv. B73</strain>
    </source>
</reference>
<dbReference type="EnsemblPlants" id="Zm00001eb288160_T001">
    <property type="protein sequence ID" value="Zm00001eb288160_P001"/>
    <property type="gene ID" value="Zm00001eb288160"/>
</dbReference>
<keyword evidence="2" id="KW-0175">Coiled coil</keyword>
<name>A0A1D6M4G5_MAIZE</name>
<dbReference type="GO" id="GO:0001216">
    <property type="term" value="F:DNA-binding transcription activator activity"/>
    <property type="evidence" value="ECO:0000318"/>
    <property type="project" value="GO_Central"/>
</dbReference>
<dbReference type="Gramene" id="Zm00001eb288160_T004">
    <property type="protein sequence ID" value="Zm00001eb288160_P004"/>
    <property type="gene ID" value="Zm00001eb288160"/>
</dbReference>
<reference evidence="6" key="1">
    <citation type="journal article" date="2009" name="Science">
        <title>The B73 maize genome: complexity, diversity, and dynamics.</title>
        <authorList>
            <person name="Schnable P.S."/>
            <person name="Ware D."/>
            <person name="Fulton R.S."/>
            <person name="Stein J.C."/>
            <person name="Wei F."/>
            <person name="Pasternak S."/>
            <person name="Liang C."/>
            <person name="Zhang J."/>
            <person name="Fulton L."/>
            <person name="Graves T.A."/>
            <person name="Minx P."/>
            <person name="Reily A.D."/>
            <person name="Courtney L."/>
            <person name="Kruchowski S.S."/>
            <person name="Tomlinson C."/>
            <person name="Strong C."/>
            <person name="Delehaunty K."/>
            <person name="Fronick C."/>
            <person name="Courtney B."/>
            <person name="Rock S.M."/>
            <person name="Belter E."/>
            <person name="Du F."/>
            <person name="Kim K."/>
            <person name="Abbott R.M."/>
            <person name="Cotton M."/>
            <person name="Levy A."/>
            <person name="Marchetto P."/>
            <person name="Ochoa K."/>
            <person name="Jackson S.M."/>
            <person name="Gillam B."/>
            <person name="Chen W."/>
            <person name="Yan L."/>
            <person name="Higginbotham J."/>
            <person name="Cardenas M."/>
            <person name="Waligorski J."/>
            <person name="Applebaum E."/>
            <person name="Phelps L."/>
            <person name="Falcone J."/>
            <person name="Kanchi K."/>
            <person name="Thane T."/>
            <person name="Scimone A."/>
            <person name="Thane N."/>
            <person name="Henke J."/>
            <person name="Wang T."/>
            <person name="Ruppert J."/>
            <person name="Shah N."/>
            <person name="Rotter K."/>
            <person name="Hodges J."/>
            <person name="Ingenthron E."/>
            <person name="Cordes M."/>
            <person name="Kohlberg S."/>
            <person name="Sgro J."/>
            <person name="Delgado B."/>
            <person name="Mead K."/>
            <person name="Chinwalla A."/>
            <person name="Leonard S."/>
            <person name="Crouse K."/>
            <person name="Collura K."/>
            <person name="Kudrna D."/>
            <person name="Currie J."/>
            <person name="He R."/>
            <person name="Angelova A."/>
            <person name="Rajasekar S."/>
            <person name="Mueller T."/>
            <person name="Lomeli R."/>
            <person name="Scara G."/>
            <person name="Ko A."/>
            <person name="Delaney K."/>
            <person name="Wissotski M."/>
            <person name="Lopez G."/>
            <person name="Campos D."/>
            <person name="Braidotti M."/>
            <person name="Ashley E."/>
            <person name="Golser W."/>
            <person name="Kim H."/>
            <person name="Lee S."/>
            <person name="Lin J."/>
            <person name="Dujmic Z."/>
            <person name="Kim W."/>
            <person name="Talag J."/>
            <person name="Zuccolo A."/>
            <person name="Fan C."/>
            <person name="Sebastian A."/>
            <person name="Kramer M."/>
            <person name="Spiegel L."/>
            <person name="Nascimento L."/>
            <person name="Zutavern T."/>
            <person name="Miller B."/>
            <person name="Ambroise C."/>
            <person name="Muller S."/>
            <person name="Spooner W."/>
            <person name="Narechania A."/>
            <person name="Ren L."/>
            <person name="Wei S."/>
            <person name="Kumari S."/>
            <person name="Faga B."/>
            <person name="Levy M.J."/>
            <person name="McMahan L."/>
            <person name="Van Buren P."/>
            <person name="Vaughn M.W."/>
            <person name="Ying K."/>
            <person name="Yeh C.-T."/>
            <person name="Emrich S.J."/>
            <person name="Jia Y."/>
            <person name="Kalyanaraman A."/>
            <person name="Hsia A.-P."/>
            <person name="Barbazuk W.B."/>
            <person name="Baucom R.S."/>
            <person name="Brutnell T.P."/>
            <person name="Carpita N.C."/>
            <person name="Chaparro C."/>
            <person name="Chia J.-M."/>
            <person name="Deragon J.-M."/>
            <person name="Estill J.C."/>
            <person name="Fu Y."/>
            <person name="Jeddeloh J.A."/>
            <person name="Han Y."/>
            <person name="Lee H."/>
            <person name="Li P."/>
            <person name="Lisch D.R."/>
            <person name="Liu S."/>
            <person name="Liu Z."/>
            <person name="Nagel D.H."/>
            <person name="McCann M.C."/>
            <person name="SanMiguel P."/>
            <person name="Myers A.M."/>
            <person name="Nettleton D."/>
            <person name="Nguyen J."/>
            <person name="Penning B.W."/>
            <person name="Ponnala L."/>
            <person name="Schneider K.L."/>
            <person name="Schwartz D.C."/>
            <person name="Sharma A."/>
            <person name="Soderlund C."/>
            <person name="Springer N.M."/>
            <person name="Sun Q."/>
            <person name="Wang H."/>
            <person name="Waterman M."/>
            <person name="Westerman R."/>
            <person name="Wolfgruber T.K."/>
            <person name="Yang L."/>
            <person name="Yu Y."/>
            <person name="Zhang L."/>
            <person name="Zhou S."/>
            <person name="Zhu Q."/>
            <person name="Bennetzen J.L."/>
            <person name="Dawe R.K."/>
            <person name="Jiang J."/>
            <person name="Jiang N."/>
            <person name="Presting G.G."/>
            <person name="Wessler S.R."/>
            <person name="Aluru S."/>
            <person name="Martienssen R.A."/>
            <person name="Clifton S.W."/>
            <person name="McCombie W.R."/>
            <person name="Wing R.A."/>
            <person name="Wilson R.K."/>
        </authorList>
    </citation>
    <scope>NUCLEOTIDE SEQUENCE [LARGE SCALE GENOMIC DNA]</scope>
    <source>
        <strain evidence="6">cv. B73</strain>
    </source>
</reference>
<dbReference type="OMA" id="GPCAGCK"/>
<feature type="domain" description="LOB" evidence="3">
    <location>
        <begin position="43"/>
        <end position="144"/>
    </location>
</feature>
<dbReference type="SMR" id="A0A1D6M4G5"/>
<dbReference type="GO" id="GO:0006355">
    <property type="term" value="P:regulation of DNA-templated transcription"/>
    <property type="evidence" value="ECO:0000318"/>
    <property type="project" value="GO_Central"/>
</dbReference>
<reference evidence="4" key="2">
    <citation type="submission" date="2015-12" db="EMBL/GenBank/DDBJ databases">
        <title>Update maize B73 reference genome by single molecule sequencing technologies.</title>
        <authorList>
            <consortium name="Maize Genome Sequencing Project"/>
            <person name="Ware D."/>
        </authorList>
    </citation>
    <scope>NUCLEOTIDE SEQUENCE</scope>
    <source>
        <tissue evidence="4">Seedling</tissue>
    </source>
</reference>
<evidence type="ECO:0000313" key="5">
    <source>
        <dbReference type="EnsemblPlants" id="Zm00001eb288160_P001"/>
    </source>
</evidence>
<dbReference type="Gramene" id="Zm00001eb288160_T003">
    <property type="protein sequence ID" value="Zm00001eb288160_P003"/>
    <property type="gene ID" value="Zm00001eb288160"/>
</dbReference>
<dbReference type="InterPro" id="IPR004883">
    <property type="entry name" value="LOB"/>
</dbReference>
<sequence>MADPSASSVPPVVTMGSVVTVASPPTGGGSTVSAGITGGGKGGPCAGCKYLRRKCQPDCIFAPYFPPDNLDKFAYVHRVFGTSNVIKILNNLQPYQRQYAVNSLVYEAEMRIRDPIYGCVGVVSMLQHRLIRLKKALESASLELSNYQAAEAAAASVAVGPHGVAAAGMADFVGNAVPNCTQNIINAGYSTMASITGAGPFMQQDNFASVQMLAMSFEGENGAAARVGMNGGGGYGFAYSPAMGVGHGVVSGHVQQQQINGGQFLKNSTTGGDYRPTM</sequence>
<dbReference type="PaxDb" id="4577-GRMZM2G121487_P01"/>
<evidence type="ECO:0000256" key="1">
    <source>
        <dbReference type="ARBA" id="ARBA00005474"/>
    </source>
</evidence>
<proteinExistence type="inferred from homology"/>
<reference evidence="5" key="4">
    <citation type="submission" date="2021-05" db="UniProtKB">
        <authorList>
            <consortium name="EnsemblPlants"/>
        </authorList>
    </citation>
    <scope>IDENTIFICATION</scope>
    <source>
        <strain evidence="5">cv. B73</strain>
    </source>
</reference>
<dbReference type="EnsemblPlants" id="Zm00001eb288160_T003">
    <property type="protein sequence ID" value="Zm00001eb288160_P003"/>
    <property type="gene ID" value="Zm00001eb288160"/>
</dbReference>
<dbReference type="Pfam" id="PF03195">
    <property type="entry name" value="LOB"/>
    <property type="match status" value="1"/>
</dbReference>
<dbReference type="Gramene" id="Zm00001eb288160_T001">
    <property type="protein sequence ID" value="Zm00001eb288160_P001"/>
    <property type="gene ID" value="Zm00001eb288160"/>
</dbReference>
<dbReference type="STRING" id="4577.A0A1D6M4G5"/>
<organism evidence="4">
    <name type="scientific">Zea mays</name>
    <name type="common">Maize</name>
    <dbReference type="NCBI Taxonomy" id="4577"/>
    <lineage>
        <taxon>Eukaryota</taxon>
        <taxon>Viridiplantae</taxon>
        <taxon>Streptophyta</taxon>
        <taxon>Embryophyta</taxon>
        <taxon>Tracheophyta</taxon>
        <taxon>Spermatophyta</taxon>
        <taxon>Magnoliopsida</taxon>
        <taxon>Liliopsida</taxon>
        <taxon>Poales</taxon>
        <taxon>Poaceae</taxon>
        <taxon>PACMAD clade</taxon>
        <taxon>Panicoideae</taxon>
        <taxon>Andropogonodae</taxon>
        <taxon>Andropogoneae</taxon>
        <taxon>Tripsacinae</taxon>
        <taxon>Zea</taxon>
    </lineage>
</organism>
<dbReference type="PANTHER" id="PTHR31301:SF92">
    <property type="entry name" value="LOB DOMAIN-CONTAINING FAMILY PROTEIN-RELATED"/>
    <property type="match status" value="1"/>
</dbReference>
<accession>A0A1D6M4G5</accession>
<protein>
    <submittedName>
        <fullName evidence="4">Putative LOB domain-containing family protein</fullName>
    </submittedName>
</protein>
<dbReference type="EnsemblPlants" id="Zm00001eb288160_T002">
    <property type="protein sequence ID" value="Zm00001eb288160_P002"/>
    <property type="gene ID" value="Zm00001eb288160"/>
</dbReference>
<evidence type="ECO:0000259" key="3">
    <source>
        <dbReference type="PROSITE" id="PS50891"/>
    </source>
</evidence>
<dbReference type="EMBL" id="CM000782">
    <property type="protein sequence ID" value="AQK86022.1"/>
    <property type="molecule type" value="Genomic_DNA"/>
</dbReference>
<evidence type="ECO:0000313" key="6">
    <source>
        <dbReference type="Proteomes" id="UP000007305"/>
    </source>
</evidence>
<dbReference type="GeneID" id="100284737"/>
<dbReference type="RefSeq" id="XP_035815531.1">
    <property type="nucleotide sequence ID" value="XM_035959638.1"/>
</dbReference>
<feature type="coiled-coil region" evidence="2">
    <location>
        <begin position="123"/>
        <end position="150"/>
    </location>
</feature>
<dbReference type="Gramene" id="Zm00001eb288160_T002">
    <property type="protein sequence ID" value="Zm00001eb288160_P002"/>
    <property type="gene ID" value="Zm00001eb288160"/>
</dbReference>
<keyword evidence="6" id="KW-1185">Reference proteome</keyword>
<dbReference type="PANTHER" id="PTHR31301">
    <property type="entry name" value="LOB DOMAIN-CONTAINING PROTEIN 4-RELATED"/>
    <property type="match status" value="1"/>
</dbReference>
<evidence type="ECO:0000256" key="2">
    <source>
        <dbReference type="SAM" id="Coils"/>
    </source>
</evidence>
<dbReference type="AlphaFoldDB" id="A0A1D6M4G5"/>
<dbReference type="eggNOG" id="ENOG502QV43">
    <property type="taxonomic scope" value="Eukaryota"/>
</dbReference>
<evidence type="ECO:0000313" key="4">
    <source>
        <dbReference type="EMBL" id="AQK86022.1"/>
    </source>
</evidence>
<gene>
    <name evidence="5" type="primary">LOC100284737</name>
    <name evidence="4" type="ORF">ZEAMMB73_Zm00001d038197</name>
</gene>
<dbReference type="Proteomes" id="UP000007305">
    <property type="component" value="Chromosome 6"/>
</dbReference>
<comment type="similarity">
    <text evidence="1">Belongs to the LOB domain-containing protein family.</text>
</comment>
<dbReference type="ExpressionAtlas" id="A0A1D6M4G5">
    <property type="expression patterns" value="baseline"/>
</dbReference>
<dbReference type="EnsemblPlants" id="Zm00001eb288160_T004">
    <property type="protein sequence ID" value="Zm00001eb288160_P004"/>
    <property type="gene ID" value="Zm00001eb288160"/>
</dbReference>
<dbReference type="GO" id="GO:0005634">
    <property type="term" value="C:nucleus"/>
    <property type="evidence" value="ECO:0000318"/>
    <property type="project" value="GO_Central"/>
</dbReference>